<evidence type="ECO:0000256" key="6">
    <source>
        <dbReference type="ARBA" id="ARBA00023163"/>
    </source>
</evidence>
<evidence type="ECO:0000256" key="3">
    <source>
        <dbReference type="ARBA" id="ARBA00023015"/>
    </source>
</evidence>
<evidence type="ECO:0000256" key="4">
    <source>
        <dbReference type="ARBA" id="ARBA00023125"/>
    </source>
</evidence>
<dbReference type="PROSITE" id="PS01124">
    <property type="entry name" value="HTH_ARAC_FAMILY_2"/>
    <property type="match status" value="1"/>
</dbReference>
<gene>
    <name evidence="8" type="primary">rhaR</name>
    <name evidence="10" type="ORF">NC803_15000</name>
    <name evidence="11" type="ORF">NC856_14965</name>
</gene>
<dbReference type="GO" id="GO:0003700">
    <property type="term" value="F:DNA-binding transcription factor activity"/>
    <property type="evidence" value="ECO:0007669"/>
    <property type="project" value="UniProtKB-UniRule"/>
</dbReference>
<dbReference type="SUPFAM" id="SSF46689">
    <property type="entry name" value="Homeodomain-like"/>
    <property type="match status" value="1"/>
</dbReference>
<dbReference type="Proteomes" id="UP001165569">
    <property type="component" value="Unassembled WGS sequence"/>
</dbReference>
<comment type="caution">
    <text evidence="10">The sequence shown here is derived from an EMBL/GenBank/DDBJ whole genome shotgun (WGS) entry which is preliminary data.</text>
</comment>
<dbReference type="InterPro" id="IPR003313">
    <property type="entry name" value="AraC-bd"/>
</dbReference>
<dbReference type="GO" id="GO:0045893">
    <property type="term" value="P:positive regulation of DNA-templated transcription"/>
    <property type="evidence" value="ECO:0007669"/>
    <property type="project" value="UniProtKB-UniRule"/>
</dbReference>
<dbReference type="InterPro" id="IPR014710">
    <property type="entry name" value="RmlC-like_jellyroll"/>
</dbReference>
<feature type="domain" description="HTH araC/xylS-type" evidence="9">
    <location>
        <begin position="181"/>
        <end position="279"/>
    </location>
</feature>
<proteinExistence type="inferred from homology"/>
<comment type="subunit">
    <text evidence="8">Binds DNA as a dimer.</text>
</comment>
<dbReference type="CDD" id="cd06977">
    <property type="entry name" value="cupin_RhaR_RhaS-like_N"/>
    <property type="match status" value="1"/>
</dbReference>
<dbReference type="SMART" id="SM00342">
    <property type="entry name" value="HTH_ARAC"/>
    <property type="match status" value="1"/>
</dbReference>
<evidence type="ECO:0000313" key="10">
    <source>
        <dbReference type="EMBL" id="MCV9880155.1"/>
    </source>
</evidence>
<dbReference type="EMBL" id="JAMPJU010000013">
    <property type="protein sequence ID" value="MCV9883569.1"/>
    <property type="molecule type" value="Genomic_DNA"/>
</dbReference>
<keyword evidence="1 8" id="KW-0963">Cytoplasm</keyword>
<dbReference type="Proteomes" id="UP001165568">
    <property type="component" value="Unassembled WGS sequence"/>
</dbReference>
<evidence type="ECO:0000313" key="13">
    <source>
        <dbReference type="Proteomes" id="UP001165569"/>
    </source>
</evidence>
<evidence type="ECO:0000256" key="5">
    <source>
        <dbReference type="ARBA" id="ARBA00023159"/>
    </source>
</evidence>
<evidence type="ECO:0000256" key="7">
    <source>
        <dbReference type="ARBA" id="ARBA00023308"/>
    </source>
</evidence>
<feature type="site" description="Interaction with sigma-70" evidence="8">
    <location>
        <position position="248"/>
    </location>
</feature>
<sequence>MLKNRRGLKLQTEDYFLTDKNNVMVAERHPQPVFPLHHHDFDELVIVWRGNGLHLWNDVPYRITRGDMFYVSASDRHSYESVHDLELDNIMYIRERLTLSTDWQALLPGGDEPQHARYWCLGSAGMEAIRDKVDALAQECMKSDALSLQLSEVLLLQIVLLARRYRHAPDNPQLAEAHQLDLLMNALRASIALPFRYDVFCRQHGFSARGLRTRFKEQTGMSVAQYLRQLRLCKAMELLRYNQQTIGEIAAQCGFDDSNYFSVVFHQAFGVSPSTYRQRFQHVDP</sequence>
<dbReference type="Gene3D" id="2.60.120.10">
    <property type="entry name" value="Jelly Rolls"/>
    <property type="match status" value="1"/>
</dbReference>
<dbReference type="InterPro" id="IPR020449">
    <property type="entry name" value="Tscrpt_reg_AraC-type_HTH"/>
</dbReference>
<dbReference type="InterPro" id="IPR009057">
    <property type="entry name" value="Homeodomain-like_sf"/>
</dbReference>
<evidence type="ECO:0000256" key="8">
    <source>
        <dbReference type="HAMAP-Rule" id="MF_01533"/>
    </source>
</evidence>
<dbReference type="PANTHER" id="PTHR43280">
    <property type="entry name" value="ARAC-FAMILY TRANSCRIPTIONAL REGULATOR"/>
    <property type="match status" value="1"/>
</dbReference>
<evidence type="ECO:0000256" key="1">
    <source>
        <dbReference type="ARBA" id="ARBA00022490"/>
    </source>
</evidence>
<keyword evidence="4 8" id="KW-0238">DNA-binding</keyword>
<dbReference type="SUPFAM" id="SSF51182">
    <property type="entry name" value="RmlC-like cupins"/>
    <property type="match status" value="1"/>
</dbReference>
<dbReference type="InterPro" id="IPR018060">
    <property type="entry name" value="HTH_AraC"/>
</dbReference>
<dbReference type="InterPro" id="IPR047220">
    <property type="entry name" value="RhaR_RhaS-like_N"/>
</dbReference>
<keyword evidence="2 8" id="KW-0677">Repeat</keyword>
<dbReference type="Pfam" id="PF02311">
    <property type="entry name" value="AraC_binding"/>
    <property type="match status" value="1"/>
</dbReference>
<dbReference type="Gene3D" id="1.10.10.60">
    <property type="entry name" value="Homeodomain-like"/>
    <property type="match status" value="2"/>
</dbReference>
<dbReference type="InterPro" id="IPR011051">
    <property type="entry name" value="RmlC_Cupin_sf"/>
</dbReference>
<organism evidence="10 13">
    <name type="scientific">Brenneria izbisi</name>
    <dbReference type="NCBI Taxonomy" id="2939450"/>
    <lineage>
        <taxon>Bacteria</taxon>
        <taxon>Pseudomonadati</taxon>
        <taxon>Pseudomonadota</taxon>
        <taxon>Gammaproteobacteria</taxon>
        <taxon>Enterobacterales</taxon>
        <taxon>Pectobacteriaceae</taxon>
        <taxon>Brenneria</taxon>
    </lineage>
</organism>
<dbReference type="PRINTS" id="PR00032">
    <property type="entry name" value="HTHARAC"/>
</dbReference>
<dbReference type="InterPro" id="IPR023699">
    <property type="entry name" value="Tscrpt_act_RhaR"/>
</dbReference>
<comment type="subcellular location">
    <subcellularLocation>
        <location evidence="8">Cytoplasm</location>
    </subcellularLocation>
</comment>
<evidence type="ECO:0000313" key="11">
    <source>
        <dbReference type="EMBL" id="MCV9883569.1"/>
    </source>
</evidence>
<dbReference type="EMBL" id="JAMPJT010000013">
    <property type="protein sequence ID" value="MCV9880155.1"/>
    <property type="molecule type" value="Genomic_DNA"/>
</dbReference>
<keyword evidence="7 8" id="KW-0684">Rhamnose metabolism</keyword>
<dbReference type="GO" id="GO:0043565">
    <property type="term" value="F:sequence-specific DNA binding"/>
    <property type="evidence" value="ECO:0007669"/>
    <property type="project" value="InterPro"/>
</dbReference>
<name>A0AA41XZG9_9GAMM</name>
<protein>
    <recommendedName>
        <fullName evidence="8">HTH-type transcriptional activator RhaR</fullName>
    </recommendedName>
    <alternativeName>
        <fullName evidence="8">L-rhamnose operon transcriptional activator RhaR</fullName>
    </alternativeName>
</protein>
<evidence type="ECO:0000259" key="9">
    <source>
        <dbReference type="PROSITE" id="PS01124"/>
    </source>
</evidence>
<dbReference type="HAMAP" id="MF_01533">
    <property type="entry name" value="HTH_type_RhaR"/>
    <property type="match status" value="1"/>
</dbReference>
<comment type="function">
    <text evidence="8">Activates expression of the rhaSR operon in response to L-rhamnose.</text>
</comment>
<keyword evidence="12" id="KW-1185">Reference proteome</keyword>
<evidence type="ECO:0000256" key="2">
    <source>
        <dbReference type="ARBA" id="ARBA00022737"/>
    </source>
</evidence>
<dbReference type="GO" id="GO:0005737">
    <property type="term" value="C:cytoplasm"/>
    <property type="evidence" value="ECO:0007669"/>
    <property type="project" value="UniProtKB-SubCell"/>
</dbReference>
<keyword evidence="5 8" id="KW-0010">Activator</keyword>
<keyword evidence="3 8" id="KW-0805">Transcription regulation</keyword>
<keyword evidence="6 8" id="KW-0804">Transcription</keyword>
<dbReference type="Pfam" id="PF12833">
    <property type="entry name" value="HTH_18"/>
    <property type="match status" value="1"/>
</dbReference>
<evidence type="ECO:0000313" key="12">
    <source>
        <dbReference type="Proteomes" id="UP001165568"/>
    </source>
</evidence>
<dbReference type="PANTHER" id="PTHR43280:SF13">
    <property type="entry name" value="HTH-TYPE TRANSCRIPTIONAL ACTIVATOR RHAR"/>
    <property type="match status" value="1"/>
</dbReference>
<dbReference type="RefSeq" id="WP_264091245.1">
    <property type="nucleotide sequence ID" value="NZ_JAMPJT010000013.1"/>
</dbReference>
<reference evidence="10" key="1">
    <citation type="submission" date="2022-04" db="EMBL/GenBank/DDBJ databases">
        <title>Brenneria sp. isolated from walnut trees in Serbia.</title>
        <authorList>
            <person name="Gasic K."/>
            <person name="Zlatkovic N."/>
            <person name="Kuzmanovic N."/>
        </authorList>
    </citation>
    <scope>NUCLEOTIDE SEQUENCE</scope>
    <source>
        <strain evidence="11">KBI 423</strain>
        <strain evidence="10">KBI 447</strain>
    </source>
</reference>
<accession>A0AA41XZG9</accession>
<dbReference type="AlphaFoldDB" id="A0AA41XZG9"/>